<gene>
    <name evidence="1" type="ORF">D0Y65_014626</name>
</gene>
<dbReference type="Proteomes" id="UP000289340">
    <property type="component" value="Chromosome 6"/>
</dbReference>
<comment type="caution">
    <text evidence="1">The sequence shown here is derived from an EMBL/GenBank/DDBJ whole genome shotgun (WGS) entry which is preliminary data.</text>
</comment>
<dbReference type="PANTHER" id="PTHR33443">
    <property type="entry name" value="ZGC:112980"/>
    <property type="match status" value="1"/>
</dbReference>
<organism evidence="1 2">
    <name type="scientific">Glycine soja</name>
    <name type="common">Wild soybean</name>
    <dbReference type="NCBI Taxonomy" id="3848"/>
    <lineage>
        <taxon>Eukaryota</taxon>
        <taxon>Viridiplantae</taxon>
        <taxon>Streptophyta</taxon>
        <taxon>Embryophyta</taxon>
        <taxon>Tracheophyta</taxon>
        <taxon>Spermatophyta</taxon>
        <taxon>Magnoliopsida</taxon>
        <taxon>eudicotyledons</taxon>
        <taxon>Gunneridae</taxon>
        <taxon>Pentapetalae</taxon>
        <taxon>rosids</taxon>
        <taxon>fabids</taxon>
        <taxon>Fabales</taxon>
        <taxon>Fabaceae</taxon>
        <taxon>Papilionoideae</taxon>
        <taxon>50 kb inversion clade</taxon>
        <taxon>NPAAA clade</taxon>
        <taxon>indigoferoid/millettioid clade</taxon>
        <taxon>Phaseoleae</taxon>
        <taxon>Glycine</taxon>
        <taxon>Glycine subgen. Soja</taxon>
    </lineage>
</organism>
<keyword evidence="2" id="KW-1185">Reference proteome</keyword>
<dbReference type="AlphaFoldDB" id="A0A445K9D3"/>
<dbReference type="EMBL" id="QZWG01000006">
    <property type="protein sequence ID" value="RZC07388.1"/>
    <property type="molecule type" value="Genomic_DNA"/>
</dbReference>
<dbReference type="PANTHER" id="PTHR33443:SF30">
    <property type="entry name" value="SARCOSINE DEHYDROGENASE-2C PROTEIN"/>
    <property type="match status" value="1"/>
</dbReference>
<name>A0A445K9D3_GLYSO</name>
<protein>
    <submittedName>
        <fullName evidence="1">Uncharacterized protein</fullName>
    </submittedName>
</protein>
<accession>A0A445K9D3</accession>
<evidence type="ECO:0000313" key="2">
    <source>
        <dbReference type="Proteomes" id="UP000289340"/>
    </source>
</evidence>
<dbReference type="InterPro" id="IPR053234">
    <property type="entry name" value="RPM1_Interactor"/>
</dbReference>
<reference evidence="1 2" key="1">
    <citation type="submission" date="2018-09" db="EMBL/GenBank/DDBJ databases">
        <title>A high-quality reference genome of wild soybean provides a powerful tool to mine soybean genomes.</title>
        <authorList>
            <person name="Xie M."/>
            <person name="Chung C.Y.L."/>
            <person name="Li M.-W."/>
            <person name="Wong F.-L."/>
            <person name="Chan T.-F."/>
            <person name="Lam H.-M."/>
        </authorList>
    </citation>
    <scope>NUCLEOTIDE SEQUENCE [LARGE SCALE GENOMIC DNA]</scope>
    <source>
        <strain evidence="2">cv. W05</strain>
        <tissue evidence="1">Hypocotyl of etiolated seedlings</tissue>
    </source>
</reference>
<evidence type="ECO:0000313" key="1">
    <source>
        <dbReference type="EMBL" id="RZC07388.1"/>
    </source>
</evidence>
<sequence>MITVIFFRKSIIQNFEFDWLFHSPIYFVLCSSSLFLDSPFNPKRIVVTCEREEEITMKTPTTKVVNLKTKKSLSKRPRLQDVIDIDTPIRAIACLKKIDDMRRFEETEDCFILGFDPYAAVGLSVDSSADDVSVIAEKGKVACRDYPHSRHLCLKFPFKTTPHESYCEKCYCYVCDKVAPCKDWKGWHCNAESGIYWKNQRNVKKIQPARLYYSQP</sequence>
<proteinExistence type="predicted"/>